<comment type="caution">
    <text evidence="1">The sequence shown here is derived from an EMBL/GenBank/DDBJ whole genome shotgun (WGS) entry which is preliminary data.</text>
</comment>
<name>A0ABW2KNE0_9ACTN</name>
<keyword evidence="2" id="KW-1185">Reference proteome</keyword>
<accession>A0ABW2KNE0</accession>
<dbReference type="Proteomes" id="UP001596540">
    <property type="component" value="Unassembled WGS sequence"/>
</dbReference>
<dbReference type="EMBL" id="JBHTBH010000014">
    <property type="protein sequence ID" value="MFC7330786.1"/>
    <property type="molecule type" value="Genomic_DNA"/>
</dbReference>
<proteinExistence type="predicted"/>
<evidence type="ECO:0000313" key="2">
    <source>
        <dbReference type="Proteomes" id="UP001596540"/>
    </source>
</evidence>
<sequence length="65" mass="7539">MNIREIRRRVEHIDSISGDDEVAHYEEDELHRDVLEAIADGAPNGADLAREALRTRGIRFDRYYA</sequence>
<reference evidence="2" key="1">
    <citation type="journal article" date="2019" name="Int. J. Syst. Evol. Microbiol.">
        <title>The Global Catalogue of Microorganisms (GCM) 10K type strain sequencing project: providing services to taxonomists for standard genome sequencing and annotation.</title>
        <authorList>
            <consortium name="The Broad Institute Genomics Platform"/>
            <consortium name="The Broad Institute Genome Sequencing Center for Infectious Disease"/>
            <person name="Wu L."/>
            <person name="Ma J."/>
        </authorList>
    </citation>
    <scope>NUCLEOTIDE SEQUENCE [LARGE SCALE GENOMIC DNA]</scope>
    <source>
        <strain evidence="2">CGMCC 4.7382</strain>
    </source>
</reference>
<protein>
    <submittedName>
        <fullName evidence="1">Uncharacterized protein</fullName>
    </submittedName>
</protein>
<organism evidence="1 2">
    <name type="scientific">Marinactinospora rubrisoli</name>
    <dbReference type="NCBI Taxonomy" id="2715399"/>
    <lineage>
        <taxon>Bacteria</taxon>
        <taxon>Bacillati</taxon>
        <taxon>Actinomycetota</taxon>
        <taxon>Actinomycetes</taxon>
        <taxon>Streptosporangiales</taxon>
        <taxon>Nocardiopsidaceae</taxon>
        <taxon>Marinactinospora</taxon>
    </lineage>
</organism>
<gene>
    <name evidence="1" type="ORF">ACFQRF_23925</name>
</gene>
<dbReference type="RefSeq" id="WP_379873433.1">
    <property type="nucleotide sequence ID" value="NZ_JBHTBH010000014.1"/>
</dbReference>
<evidence type="ECO:0000313" key="1">
    <source>
        <dbReference type="EMBL" id="MFC7330786.1"/>
    </source>
</evidence>